<dbReference type="AlphaFoldDB" id="W1PAT1"/>
<dbReference type="Proteomes" id="UP000017836">
    <property type="component" value="Unassembled WGS sequence"/>
</dbReference>
<evidence type="ECO:0000313" key="1">
    <source>
        <dbReference type="EMBL" id="ERN04794.1"/>
    </source>
</evidence>
<keyword evidence="2" id="KW-1185">Reference proteome</keyword>
<protein>
    <submittedName>
        <fullName evidence="1">Uncharacterized protein</fullName>
    </submittedName>
</protein>
<name>W1PAT1_AMBTC</name>
<dbReference type="EMBL" id="KI394169">
    <property type="protein sequence ID" value="ERN04794.1"/>
    <property type="molecule type" value="Genomic_DNA"/>
</dbReference>
<accession>W1PAT1</accession>
<gene>
    <name evidence="1" type="ORF">AMTR_s00140p00094780</name>
</gene>
<proteinExistence type="predicted"/>
<dbReference type="Gramene" id="ERN04794">
    <property type="protein sequence ID" value="ERN04794"/>
    <property type="gene ID" value="AMTR_s00140p00094780"/>
</dbReference>
<dbReference type="HOGENOM" id="CLU_2149254_0_0_1"/>
<organism evidence="1 2">
    <name type="scientific">Amborella trichopoda</name>
    <dbReference type="NCBI Taxonomy" id="13333"/>
    <lineage>
        <taxon>Eukaryota</taxon>
        <taxon>Viridiplantae</taxon>
        <taxon>Streptophyta</taxon>
        <taxon>Embryophyta</taxon>
        <taxon>Tracheophyta</taxon>
        <taxon>Spermatophyta</taxon>
        <taxon>Magnoliopsida</taxon>
        <taxon>Amborellales</taxon>
        <taxon>Amborellaceae</taxon>
        <taxon>Amborella</taxon>
    </lineage>
</organism>
<sequence>MRQQYALPPKGTTVAGPGPEPGVDYTLAVVLVIESRSLSIVNKIIASVFVNRRATTLAIALSLVVAAHTVRELALTGLMARAMAKMATRAIVDTIEAFFPMRERERILWREF</sequence>
<evidence type="ECO:0000313" key="2">
    <source>
        <dbReference type="Proteomes" id="UP000017836"/>
    </source>
</evidence>
<reference evidence="2" key="1">
    <citation type="journal article" date="2013" name="Science">
        <title>The Amborella genome and the evolution of flowering plants.</title>
        <authorList>
            <consortium name="Amborella Genome Project"/>
        </authorList>
    </citation>
    <scope>NUCLEOTIDE SEQUENCE [LARGE SCALE GENOMIC DNA]</scope>
</reference>